<dbReference type="EMBL" id="UGRI01000001">
    <property type="protein sequence ID" value="SUA20224.1"/>
    <property type="molecule type" value="Genomic_DNA"/>
</dbReference>
<proteinExistence type="predicted"/>
<protein>
    <submittedName>
        <fullName evidence="2">Putative phage associated protein</fullName>
    </submittedName>
</protein>
<gene>
    <name evidence="2" type="ORF">NCTC11421_00305</name>
</gene>
<reference evidence="2" key="1">
    <citation type="submission" date="2018-06" db="EMBL/GenBank/DDBJ databases">
        <authorList>
            <consortium name="Pathogen Informatics"/>
            <person name="Doyle S."/>
        </authorList>
    </citation>
    <scope>NUCLEOTIDE SEQUENCE [LARGE SCALE GENOMIC DNA]</scope>
    <source>
        <strain evidence="2">NCTC11421</strain>
    </source>
</reference>
<evidence type="ECO:0000313" key="2">
    <source>
        <dbReference type="EMBL" id="SUA20224.1"/>
    </source>
</evidence>
<feature type="region of interest" description="Disordered" evidence="1">
    <location>
        <begin position="1"/>
        <end position="50"/>
    </location>
</feature>
<dbReference type="AlphaFoldDB" id="A0A1D3IP53"/>
<accession>A0A1D3IP53</accession>
<evidence type="ECO:0000256" key="1">
    <source>
        <dbReference type="SAM" id="MobiDB-lite"/>
    </source>
</evidence>
<name>A0A1D3IP53_NEIGO</name>
<organism evidence="2">
    <name type="scientific">Neisseria gonorrhoeae</name>
    <dbReference type="NCBI Taxonomy" id="485"/>
    <lineage>
        <taxon>Bacteria</taxon>
        <taxon>Pseudomonadati</taxon>
        <taxon>Pseudomonadota</taxon>
        <taxon>Betaproteobacteria</taxon>
        <taxon>Neisseriales</taxon>
        <taxon>Neisseriaceae</taxon>
        <taxon>Neisseria</taxon>
    </lineage>
</organism>
<sequence>MPKQFVGNGRNSKTGFPLLRHSRESGNLGMKSSRNLSEITETERSGFPPSREWRRISFRADKSGFLSARE</sequence>
<feature type="compositionally biased region" description="Polar residues" evidence="1">
    <location>
        <begin position="30"/>
        <end position="39"/>
    </location>
</feature>